<feature type="compositionally biased region" description="Pro residues" evidence="1">
    <location>
        <begin position="261"/>
        <end position="274"/>
    </location>
</feature>
<evidence type="ECO:0000313" key="4">
    <source>
        <dbReference type="Proteomes" id="UP000041254"/>
    </source>
</evidence>
<dbReference type="InterPro" id="IPR025605">
    <property type="entry name" value="OST-HTH/LOTUS_dom"/>
</dbReference>
<evidence type="ECO:0000256" key="1">
    <source>
        <dbReference type="SAM" id="MobiDB-lite"/>
    </source>
</evidence>
<organism evidence="3 4">
    <name type="scientific">Vitrella brassicaformis (strain CCMP3155)</name>
    <dbReference type="NCBI Taxonomy" id="1169540"/>
    <lineage>
        <taxon>Eukaryota</taxon>
        <taxon>Sar</taxon>
        <taxon>Alveolata</taxon>
        <taxon>Colpodellida</taxon>
        <taxon>Vitrellaceae</taxon>
        <taxon>Vitrella</taxon>
    </lineage>
</organism>
<feature type="compositionally biased region" description="Basic and acidic residues" evidence="1">
    <location>
        <begin position="74"/>
        <end position="91"/>
    </location>
</feature>
<feature type="compositionally biased region" description="Pro residues" evidence="1">
    <location>
        <begin position="534"/>
        <end position="548"/>
    </location>
</feature>
<feature type="compositionally biased region" description="Basic and acidic residues" evidence="1">
    <location>
        <begin position="355"/>
        <end position="376"/>
    </location>
</feature>
<dbReference type="Pfam" id="PF12872">
    <property type="entry name" value="OST-HTH"/>
    <property type="match status" value="1"/>
</dbReference>
<accession>A0A0G4ENK9</accession>
<dbReference type="VEuPathDB" id="CryptoDB:Vbra_20555"/>
<dbReference type="AlphaFoldDB" id="A0A0G4ENK9"/>
<dbReference type="PROSITE" id="PS51644">
    <property type="entry name" value="HTH_OST"/>
    <property type="match status" value="1"/>
</dbReference>
<feature type="compositionally biased region" description="Pro residues" evidence="1">
    <location>
        <begin position="214"/>
        <end position="225"/>
    </location>
</feature>
<dbReference type="CDD" id="cd10146">
    <property type="entry name" value="LabA_like_C"/>
    <property type="match status" value="1"/>
</dbReference>
<feature type="region of interest" description="Disordered" evidence="1">
    <location>
        <begin position="445"/>
        <end position="510"/>
    </location>
</feature>
<feature type="compositionally biased region" description="Pro residues" evidence="1">
    <location>
        <begin position="301"/>
        <end position="310"/>
    </location>
</feature>
<feature type="domain" description="HTH OST-type" evidence="2">
    <location>
        <begin position="378"/>
        <end position="456"/>
    </location>
</feature>
<dbReference type="Proteomes" id="UP000041254">
    <property type="component" value="Unassembled WGS sequence"/>
</dbReference>
<feature type="compositionally biased region" description="Low complexity" evidence="1">
    <location>
        <begin position="448"/>
        <end position="465"/>
    </location>
</feature>
<sequence>MSSLPPPYEADDVPLRPKGASPPPPPPPPPLCDYPLPVDGSDASLSDTYDLQHTHSDAFVASSMLPSGILWARSMDDHPEHPEHSVTDHPEPPPLYREPTHYGSSYQPHTRRMIAPPPAPPQSAPESASRLVTDLYRDDSTTGTEYMGRTSSGTSTTLALPPLMHAPTASTLTSSQSPCERGRGPLPQLPTAGHTGEGKPRGYDGRLVAEASPLLPPPYREPPVGPLSGGLDDSGDPYLDPRQQAATLRHSDPHLSHHHPSAPPHPFILPPPSRPMTHSDDRHSSVTTLREPPAHHHARSGPPPIPPAYAPPMHGAFGSGLLPMPAPLSAGHPSAGLYHYGGDGRGRGYGYRGRGRQEKRGRGVRSGAREPRDPNRPRWDVIRRSIRDLLESNVEEESGILLSQLKPLIKVQVDPSFHERHYGFVKFSALLREMEELGDLEFASEPPQDISADTDQSSSQQQVTDLRVRPARFKVNVKAASEHSLQPSDRHTESGVASAGSLQSPLPSPLPAEDVLAEEREVYIQYMQQIARSIPPPHPRTPPRPPAGPSAASSSRDEGQGLQSRQGVHHKATAL</sequence>
<proteinExistence type="predicted"/>
<reference evidence="3 4" key="1">
    <citation type="submission" date="2014-11" db="EMBL/GenBank/DDBJ databases">
        <authorList>
            <person name="Zhu J."/>
            <person name="Qi W."/>
            <person name="Song R."/>
        </authorList>
    </citation>
    <scope>NUCLEOTIDE SEQUENCE [LARGE SCALE GENOMIC DNA]</scope>
</reference>
<name>A0A0G4ENK9_VITBC</name>
<evidence type="ECO:0000313" key="3">
    <source>
        <dbReference type="EMBL" id="CEL98537.1"/>
    </source>
</evidence>
<feature type="region of interest" description="Disordered" evidence="1">
    <location>
        <begin position="349"/>
        <end position="376"/>
    </location>
</feature>
<keyword evidence="4" id="KW-1185">Reference proteome</keyword>
<feature type="compositionally biased region" description="Polar residues" evidence="1">
    <location>
        <begin position="168"/>
        <end position="178"/>
    </location>
</feature>
<feature type="region of interest" description="Disordered" evidence="1">
    <location>
        <begin position="140"/>
        <end position="311"/>
    </location>
</feature>
<feature type="compositionally biased region" description="Pro residues" evidence="1">
    <location>
        <begin position="20"/>
        <end position="32"/>
    </location>
</feature>
<dbReference type="EMBL" id="CDMY01000272">
    <property type="protein sequence ID" value="CEL98537.1"/>
    <property type="molecule type" value="Genomic_DNA"/>
</dbReference>
<evidence type="ECO:0000259" key="2">
    <source>
        <dbReference type="PROSITE" id="PS51644"/>
    </source>
</evidence>
<dbReference type="InParanoid" id="A0A0G4ENK9"/>
<protein>
    <recommendedName>
        <fullName evidence="2">HTH OST-type domain-containing protein</fullName>
    </recommendedName>
</protein>
<feature type="region of interest" description="Disordered" evidence="1">
    <location>
        <begin position="1"/>
        <end position="48"/>
    </location>
</feature>
<feature type="region of interest" description="Disordered" evidence="1">
    <location>
        <begin position="527"/>
        <end position="575"/>
    </location>
</feature>
<feature type="compositionally biased region" description="Polar residues" evidence="1">
    <location>
        <begin position="141"/>
        <end position="158"/>
    </location>
</feature>
<feature type="region of interest" description="Disordered" evidence="1">
    <location>
        <begin position="74"/>
        <end position="108"/>
    </location>
</feature>
<gene>
    <name evidence="3" type="ORF">Vbra_20555</name>
</gene>